<gene>
    <name evidence="1" type="ORF">DYY88_08725</name>
</gene>
<dbReference type="OrthoDB" id="573411at2"/>
<dbReference type="EMBL" id="QVFV01000002">
    <property type="protein sequence ID" value="RZM78862.1"/>
    <property type="molecule type" value="Genomic_DNA"/>
</dbReference>
<evidence type="ECO:0000313" key="1">
    <source>
        <dbReference type="EMBL" id="RZM78862.1"/>
    </source>
</evidence>
<dbReference type="RefSeq" id="WP_052288567.1">
    <property type="nucleotide sequence ID" value="NZ_QVFV01000002.1"/>
</dbReference>
<name>A0A4Q7E8D9_9CYAN</name>
<reference evidence="1 2" key="1">
    <citation type="submission" date="2018-11" db="EMBL/GenBank/DDBJ databases">
        <title>Whole genome sequencing of an environmental sample.</title>
        <authorList>
            <person name="Sarangi A.N."/>
            <person name="Singh D."/>
            <person name="Tripathy S."/>
        </authorList>
    </citation>
    <scope>NUCLEOTIDE SEQUENCE [LARGE SCALE GENOMIC DNA]</scope>
    <source>
        <strain evidence="1 2">Lakshadweep</strain>
    </source>
</reference>
<proteinExistence type="predicted"/>
<comment type="caution">
    <text evidence="1">The sequence shown here is derived from an EMBL/GenBank/DDBJ whole genome shotgun (WGS) entry which is preliminary data.</text>
</comment>
<keyword evidence="2" id="KW-1185">Reference proteome</keyword>
<accession>A0A4Q7E8D9</accession>
<dbReference type="AlphaFoldDB" id="A0A4Q7E8D9"/>
<dbReference type="InterPro" id="IPR038296">
    <property type="entry name" value="ParD_sf"/>
</dbReference>
<organism evidence="1 2">
    <name type="scientific">Leptolyngbya iicbica LK</name>
    <dbReference type="NCBI Taxonomy" id="2294035"/>
    <lineage>
        <taxon>Bacteria</taxon>
        <taxon>Bacillati</taxon>
        <taxon>Cyanobacteriota</taxon>
        <taxon>Cyanophyceae</taxon>
        <taxon>Leptolyngbyales</taxon>
        <taxon>Leptolyngbyaceae</taxon>
        <taxon>Leptolyngbya group</taxon>
        <taxon>Leptolyngbya</taxon>
        <taxon>Leptolyngbya iicbica</taxon>
    </lineage>
</organism>
<evidence type="ECO:0000313" key="2">
    <source>
        <dbReference type="Proteomes" id="UP000292459"/>
    </source>
</evidence>
<dbReference type="Proteomes" id="UP000292459">
    <property type="component" value="Unassembled WGS sequence"/>
</dbReference>
<dbReference type="Gene3D" id="6.10.10.120">
    <property type="entry name" value="Antitoxin ParD1-like"/>
    <property type="match status" value="1"/>
</dbReference>
<protein>
    <submittedName>
        <fullName evidence="1">Type II toxin-antitoxin system ParD family antitoxin</fullName>
    </submittedName>
</protein>
<sequence>MVDKGHYDSVDAALAAALELLEERDRQYGQWVTETREKLQVGIAELDRGEGLDSEVVIGRLQEKLRQARERSR</sequence>